<dbReference type="AlphaFoldDB" id="Q4FUJ2"/>
<dbReference type="OrthoDB" id="9157170at2"/>
<dbReference type="Pfam" id="PF13240">
    <property type="entry name" value="Zn_Ribbon_1"/>
    <property type="match status" value="1"/>
</dbReference>
<feature type="domain" description="Zinc-ribbon" evidence="2">
    <location>
        <begin position="7"/>
        <end position="27"/>
    </location>
</feature>
<name>Q4FUJ2_PSYA2</name>
<evidence type="ECO:0000313" key="4">
    <source>
        <dbReference type="Proteomes" id="UP000000546"/>
    </source>
</evidence>
<dbReference type="RefSeq" id="WP_011279752.1">
    <property type="nucleotide sequence ID" value="NC_007204.1"/>
</dbReference>
<gene>
    <name evidence="3" type="ordered locus">Psyc_0453</name>
</gene>
<organism evidence="3 4">
    <name type="scientific">Psychrobacter arcticus (strain DSM 17307 / VKM B-2377 / 273-4)</name>
    <dbReference type="NCBI Taxonomy" id="259536"/>
    <lineage>
        <taxon>Bacteria</taxon>
        <taxon>Pseudomonadati</taxon>
        <taxon>Pseudomonadota</taxon>
        <taxon>Gammaproteobacteria</taxon>
        <taxon>Moraxellales</taxon>
        <taxon>Moraxellaceae</taxon>
        <taxon>Psychrobacter</taxon>
    </lineage>
</organism>
<sequence length="176" mass="19474">MANLIQCKDCGNQISKNAKSCPNCGAENKQTSIITWLALIFIGIPVLWSVFSGAANDTPSEPVAEVEEVSLSETLETFDLDQDNFDKRAWAAASYSQMLIKQSMKDPASAEFGSIRYVKASKEFPATICSQVNGKNSFNAYSGFKDYYLIPELGIYNIDDGTVEFKKAYNDFCILK</sequence>
<keyword evidence="4" id="KW-1185">Reference proteome</keyword>
<protein>
    <recommendedName>
        <fullName evidence="2">Zinc-ribbon domain-containing protein</fullName>
    </recommendedName>
</protein>
<dbReference type="HOGENOM" id="CLU_1792300_0_0_6"/>
<keyword evidence="1" id="KW-1133">Transmembrane helix</keyword>
<dbReference type="KEGG" id="par:Psyc_0453"/>
<proteinExistence type="predicted"/>
<reference evidence="3 4" key="1">
    <citation type="journal article" date="2010" name="Appl. Environ. Microbiol.">
        <title>The genome sequence of Psychrobacter arcticus 273-4, a psychroactive Siberian permafrost bacterium, reveals mechanisms for adaptation to low-temperature growth.</title>
        <authorList>
            <person name="Ayala-del-Rio H.L."/>
            <person name="Chain P.S."/>
            <person name="Grzymski J.J."/>
            <person name="Ponder M.A."/>
            <person name="Ivanova N."/>
            <person name="Bergholz P.W."/>
            <person name="Di Bartolo G."/>
            <person name="Hauser L."/>
            <person name="Land M."/>
            <person name="Bakermans C."/>
            <person name="Rodrigues D."/>
            <person name="Klappenbach J."/>
            <person name="Zarka D."/>
            <person name="Larimer F."/>
            <person name="Richardson P."/>
            <person name="Murray A."/>
            <person name="Thomashow M."/>
            <person name="Tiedje J.M."/>
        </authorList>
    </citation>
    <scope>NUCLEOTIDE SEQUENCE [LARGE SCALE GENOMIC DNA]</scope>
    <source>
        <strain evidence="4">DSM 17307 / VKM B-2377 / 273-4</strain>
    </source>
</reference>
<dbReference type="EMBL" id="CP000082">
    <property type="protein sequence ID" value="AAZ18316.1"/>
    <property type="molecule type" value="Genomic_DNA"/>
</dbReference>
<dbReference type="STRING" id="259536.Psyc_0453"/>
<dbReference type="Proteomes" id="UP000000546">
    <property type="component" value="Chromosome"/>
</dbReference>
<evidence type="ECO:0000313" key="3">
    <source>
        <dbReference type="EMBL" id="AAZ18316.1"/>
    </source>
</evidence>
<accession>Q4FUJ2</accession>
<feature type="transmembrane region" description="Helical" evidence="1">
    <location>
        <begin position="33"/>
        <end position="51"/>
    </location>
</feature>
<keyword evidence="1" id="KW-0472">Membrane</keyword>
<evidence type="ECO:0000259" key="2">
    <source>
        <dbReference type="Pfam" id="PF13240"/>
    </source>
</evidence>
<keyword evidence="1" id="KW-0812">Transmembrane</keyword>
<evidence type="ECO:0000256" key="1">
    <source>
        <dbReference type="SAM" id="Phobius"/>
    </source>
</evidence>
<dbReference type="InterPro" id="IPR026870">
    <property type="entry name" value="Zinc_ribbon_dom"/>
</dbReference>